<feature type="domain" description="ABC transporter" evidence="5">
    <location>
        <begin position="11"/>
        <end position="261"/>
    </location>
</feature>
<evidence type="ECO:0000256" key="1">
    <source>
        <dbReference type="ARBA" id="ARBA00005417"/>
    </source>
</evidence>
<dbReference type="PANTHER" id="PTHR43776:SF7">
    <property type="entry name" value="D,D-DIPEPTIDE TRANSPORT ATP-BINDING PROTEIN DDPF-RELATED"/>
    <property type="match status" value="1"/>
</dbReference>
<dbReference type="KEGG" id="acab:QRX50_33260"/>
<keyword evidence="3" id="KW-0547">Nucleotide-binding</keyword>
<dbReference type="PROSITE" id="PS00211">
    <property type="entry name" value="ABC_TRANSPORTER_1"/>
    <property type="match status" value="2"/>
</dbReference>
<dbReference type="InterPro" id="IPR025662">
    <property type="entry name" value="Sigma_54_int_dom_ATP-bd_1"/>
</dbReference>
<evidence type="ECO:0000256" key="4">
    <source>
        <dbReference type="ARBA" id="ARBA00022840"/>
    </source>
</evidence>
<comment type="similarity">
    <text evidence="1">Belongs to the ABC transporter superfamily.</text>
</comment>
<dbReference type="PANTHER" id="PTHR43776">
    <property type="entry name" value="TRANSPORT ATP-BINDING PROTEIN"/>
    <property type="match status" value="1"/>
</dbReference>
<dbReference type="InterPro" id="IPR003593">
    <property type="entry name" value="AAA+_ATPase"/>
</dbReference>
<dbReference type="InterPro" id="IPR017871">
    <property type="entry name" value="ABC_transporter-like_CS"/>
</dbReference>
<dbReference type="GO" id="GO:0055085">
    <property type="term" value="P:transmembrane transport"/>
    <property type="evidence" value="ECO:0007669"/>
    <property type="project" value="UniProtKB-ARBA"/>
</dbReference>
<dbReference type="CDD" id="cd03257">
    <property type="entry name" value="ABC_NikE_OppD_transporters"/>
    <property type="match status" value="2"/>
</dbReference>
<proteinExistence type="inferred from homology"/>
<evidence type="ECO:0000259" key="5">
    <source>
        <dbReference type="PROSITE" id="PS50893"/>
    </source>
</evidence>
<organism evidence="6 7">
    <name type="scientific">Amycolatopsis carbonis</name>
    <dbReference type="NCBI Taxonomy" id="715471"/>
    <lineage>
        <taxon>Bacteria</taxon>
        <taxon>Bacillati</taxon>
        <taxon>Actinomycetota</taxon>
        <taxon>Actinomycetes</taxon>
        <taxon>Pseudonocardiales</taxon>
        <taxon>Pseudonocardiaceae</taxon>
        <taxon>Amycolatopsis</taxon>
    </lineage>
</organism>
<dbReference type="GO" id="GO:0015833">
    <property type="term" value="P:peptide transport"/>
    <property type="evidence" value="ECO:0007669"/>
    <property type="project" value="InterPro"/>
</dbReference>
<dbReference type="PROSITE" id="PS00675">
    <property type="entry name" value="SIGMA54_INTERACT_1"/>
    <property type="match status" value="1"/>
</dbReference>
<dbReference type="InterPro" id="IPR013563">
    <property type="entry name" value="Oligopep_ABC_C"/>
</dbReference>
<dbReference type="InterPro" id="IPR050319">
    <property type="entry name" value="ABC_transp_ATP-bind"/>
</dbReference>
<dbReference type="PROSITE" id="PS50893">
    <property type="entry name" value="ABC_TRANSPORTER_2"/>
    <property type="match status" value="2"/>
</dbReference>
<dbReference type="GO" id="GO:0005524">
    <property type="term" value="F:ATP binding"/>
    <property type="evidence" value="ECO:0007669"/>
    <property type="project" value="UniProtKB-KW"/>
</dbReference>
<evidence type="ECO:0000313" key="7">
    <source>
        <dbReference type="Proteomes" id="UP001236014"/>
    </source>
</evidence>
<dbReference type="InterPro" id="IPR003439">
    <property type="entry name" value="ABC_transporter-like_ATP-bd"/>
</dbReference>
<feature type="domain" description="ABC transporter" evidence="5">
    <location>
        <begin position="282"/>
        <end position="521"/>
    </location>
</feature>
<gene>
    <name evidence="6" type="ORF">QRX50_33260</name>
</gene>
<keyword evidence="2" id="KW-0813">Transport</keyword>
<dbReference type="GO" id="GO:0016887">
    <property type="term" value="F:ATP hydrolysis activity"/>
    <property type="evidence" value="ECO:0007669"/>
    <property type="project" value="InterPro"/>
</dbReference>
<keyword evidence="7" id="KW-1185">Reference proteome</keyword>
<dbReference type="EMBL" id="CP127294">
    <property type="protein sequence ID" value="WIX76314.1"/>
    <property type="molecule type" value="Genomic_DNA"/>
</dbReference>
<sequence>MTAVDNAQLALEVTGLRVKTAVGRPVLHDVSYRIAPGEVLALVGESGSGKTTAGLAALGHFRRGLVEDGGEVTLHPREGEPVDVLSLAPPERRKLRGTTVSYVPQDPALSLNPALRIGLQIAEVLETHGYPGPAEERVAEVLTEVGLPADPAYRRRYPHQLSGGQQQRVGIAMAFACRPSVVVLDEPTTGLDVMTQALVLETVRRLTAEHGVAALYITHDLAVVAQLADRVSVMYQGRVVETGPAEDVLKRPEHAYTRELLAAVPDLGAEPGAAPPPSDAVLAARGIRVAYGRQEVLRGVDLEVTRGECVMLLGESGSGKTTLSQCVAGLMGGFTGTVALGGTPLAPGTRQRSNDERRRIQYVFQSPFSSLNPRRTIAQSIEVPLVHLTSLSRPRRRERVAEVLDRVRLGRSLANRLPDQLSGGERQRAAIARALVTTPDVLVCDEVTSALDVSVQATIVELLGELRRELGMAVLFVTHNIALAPEVADRIAVLRGGQIVEEGTVEAVLTAPAHSYTGELLATTPRL</sequence>
<accession>A0A9Y2MUX3</accession>
<evidence type="ECO:0000256" key="2">
    <source>
        <dbReference type="ARBA" id="ARBA00022448"/>
    </source>
</evidence>
<dbReference type="Pfam" id="PF08352">
    <property type="entry name" value="oligo_HPY"/>
    <property type="match status" value="2"/>
</dbReference>
<dbReference type="Pfam" id="PF00005">
    <property type="entry name" value="ABC_tran"/>
    <property type="match status" value="2"/>
</dbReference>
<dbReference type="Proteomes" id="UP001236014">
    <property type="component" value="Chromosome"/>
</dbReference>
<evidence type="ECO:0000256" key="3">
    <source>
        <dbReference type="ARBA" id="ARBA00022741"/>
    </source>
</evidence>
<keyword evidence="4 6" id="KW-0067">ATP-binding</keyword>
<dbReference type="SMART" id="SM00382">
    <property type="entry name" value="AAA"/>
    <property type="match status" value="2"/>
</dbReference>
<dbReference type="SUPFAM" id="SSF52540">
    <property type="entry name" value="P-loop containing nucleoside triphosphate hydrolases"/>
    <property type="match status" value="2"/>
</dbReference>
<dbReference type="RefSeq" id="WP_285967063.1">
    <property type="nucleotide sequence ID" value="NZ_CP127294.1"/>
</dbReference>
<protein>
    <submittedName>
        <fullName evidence="6">ABC transporter ATP-binding protein</fullName>
    </submittedName>
</protein>
<dbReference type="InterPro" id="IPR027417">
    <property type="entry name" value="P-loop_NTPase"/>
</dbReference>
<dbReference type="Gene3D" id="3.40.50.300">
    <property type="entry name" value="P-loop containing nucleotide triphosphate hydrolases"/>
    <property type="match status" value="2"/>
</dbReference>
<name>A0A9Y2MUX3_9PSEU</name>
<evidence type="ECO:0000313" key="6">
    <source>
        <dbReference type="EMBL" id="WIX76314.1"/>
    </source>
</evidence>
<dbReference type="AlphaFoldDB" id="A0A9Y2MUX3"/>
<reference evidence="6 7" key="1">
    <citation type="submission" date="2023-06" db="EMBL/GenBank/DDBJ databases">
        <authorList>
            <person name="Oyuntsetseg B."/>
            <person name="Kim S.B."/>
        </authorList>
    </citation>
    <scope>NUCLEOTIDE SEQUENCE [LARGE SCALE GENOMIC DNA]</scope>
    <source>
        <strain evidence="6 7">2-15</strain>
    </source>
</reference>